<evidence type="ECO:0000256" key="6">
    <source>
        <dbReference type="SAM" id="MobiDB-lite"/>
    </source>
</evidence>
<comment type="subcellular location">
    <subcellularLocation>
        <location evidence="1">Nucleus</location>
    </subcellularLocation>
</comment>
<feature type="compositionally biased region" description="Low complexity" evidence="6">
    <location>
        <begin position="46"/>
        <end position="64"/>
    </location>
</feature>
<feature type="compositionally biased region" description="Polar residues" evidence="6">
    <location>
        <begin position="193"/>
        <end position="206"/>
    </location>
</feature>
<dbReference type="PANTHER" id="PTHR47427">
    <property type="entry name" value="PROTEIN STE12"/>
    <property type="match status" value="1"/>
</dbReference>
<keyword evidence="3" id="KW-0804">Transcription</keyword>
<dbReference type="EMBL" id="JAACJJ010000002">
    <property type="protein sequence ID" value="KAF5329612.1"/>
    <property type="molecule type" value="Genomic_DNA"/>
</dbReference>
<reference evidence="7 8" key="1">
    <citation type="journal article" date="2020" name="ISME J.">
        <title>Uncovering the hidden diversity of litter-decomposition mechanisms in mushroom-forming fungi.</title>
        <authorList>
            <person name="Floudas D."/>
            <person name="Bentzer J."/>
            <person name="Ahren D."/>
            <person name="Johansson T."/>
            <person name="Persson P."/>
            <person name="Tunlid A."/>
        </authorList>
    </citation>
    <scope>NUCLEOTIDE SEQUENCE [LARGE SCALE GENOMIC DNA]</scope>
    <source>
        <strain evidence="7 8">CBS 101986</strain>
    </source>
</reference>
<proteinExistence type="inferred from homology"/>
<dbReference type="GO" id="GO:0003700">
    <property type="term" value="F:DNA-binding transcription factor activity"/>
    <property type="evidence" value="ECO:0007669"/>
    <property type="project" value="InterPro"/>
</dbReference>
<evidence type="ECO:0000256" key="2">
    <source>
        <dbReference type="ARBA" id="ARBA00023015"/>
    </source>
</evidence>
<dbReference type="Pfam" id="PF02200">
    <property type="entry name" value="STE"/>
    <property type="match status" value="1"/>
</dbReference>
<evidence type="ECO:0000313" key="7">
    <source>
        <dbReference type="EMBL" id="KAF5329612.1"/>
    </source>
</evidence>
<keyword evidence="4" id="KW-0539">Nucleus</keyword>
<evidence type="ECO:0000256" key="4">
    <source>
        <dbReference type="ARBA" id="ARBA00023242"/>
    </source>
</evidence>
<evidence type="ECO:0000256" key="1">
    <source>
        <dbReference type="ARBA" id="ARBA00004123"/>
    </source>
</evidence>
<evidence type="ECO:0000256" key="3">
    <source>
        <dbReference type="ARBA" id="ARBA00023163"/>
    </source>
</evidence>
<dbReference type="GO" id="GO:0005634">
    <property type="term" value="C:nucleus"/>
    <property type="evidence" value="ECO:0007669"/>
    <property type="project" value="UniProtKB-SubCell"/>
</dbReference>
<comment type="similarity">
    <text evidence="5">Belongs to the STE12 transcription factor family.</text>
</comment>
<protein>
    <submittedName>
        <fullName evidence="7">Uncharacterized protein</fullName>
    </submittedName>
</protein>
<dbReference type="Proteomes" id="UP000567179">
    <property type="component" value="Unassembled WGS sequence"/>
</dbReference>
<keyword evidence="2" id="KW-0805">Transcription regulation</keyword>
<keyword evidence="8" id="KW-1185">Reference proteome</keyword>
<feature type="region of interest" description="Disordered" evidence="6">
    <location>
        <begin position="190"/>
        <end position="293"/>
    </location>
</feature>
<gene>
    <name evidence="7" type="ORF">D9619_009408</name>
</gene>
<feature type="compositionally biased region" description="Polar residues" evidence="6">
    <location>
        <begin position="1"/>
        <end position="35"/>
    </location>
</feature>
<dbReference type="GO" id="GO:1990526">
    <property type="term" value="C:Ste12p-Dig1p-Dig2p complex"/>
    <property type="evidence" value="ECO:0007669"/>
    <property type="project" value="TreeGrafter"/>
</dbReference>
<name>A0A8H5BU52_9AGAR</name>
<feature type="region of interest" description="Disordered" evidence="6">
    <location>
        <begin position="1"/>
        <end position="79"/>
    </location>
</feature>
<evidence type="ECO:0000313" key="8">
    <source>
        <dbReference type="Proteomes" id="UP000567179"/>
    </source>
</evidence>
<dbReference type="OrthoDB" id="1095242at2759"/>
<dbReference type="GO" id="GO:1990527">
    <property type="term" value="C:Tec1p-Ste12p-Dig1p complex"/>
    <property type="evidence" value="ECO:0007669"/>
    <property type="project" value="TreeGrafter"/>
</dbReference>
<dbReference type="PANTHER" id="PTHR47427:SF1">
    <property type="entry name" value="PROTEIN STE12"/>
    <property type="match status" value="1"/>
</dbReference>
<feature type="region of interest" description="Disordered" evidence="6">
    <location>
        <begin position="113"/>
        <end position="175"/>
    </location>
</feature>
<evidence type="ECO:0000256" key="5">
    <source>
        <dbReference type="ARBA" id="ARBA00024345"/>
    </source>
</evidence>
<comment type="caution">
    <text evidence="7">The sequence shown here is derived from an EMBL/GenBank/DDBJ whole genome shotgun (WGS) entry which is preliminary data.</text>
</comment>
<feature type="compositionally biased region" description="Low complexity" evidence="6">
    <location>
        <begin position="252"/>
        <end position="276"/>
    </location>
</feature>
<sequence length="446" mass="46983">MASSSTSFSTMQQGPSSSTSNMNGHYSGASSNHSSPRGYHSELYGSQNNLSSSTNLSSSLSNLSAPHHPQHSQTYPLPAGAAPFPYIPAAQRRAMPGAPPPFASQANFQPGQHYMAQPQSRSQSYSSAYSSSSQGPYGPPSSAYSAPILQVTTSGGSTGSSHDDDGAGEPTARPGNAHVHEQFHRALAGGNLSLHQRNTSTASLPSSLRREAMLGPGSGGDSEENGQAQNGGIPDGNAGVAAQYQTPGFNSQGQYQNRQEGSQQQQSTDQQKQLTQADYASSTPGLANGFSRPLTPAETERLAYLDRLKFFLATAPSRWDSAGADTPASGSTGFGGSGIGGLAADGLPFTPYGPPVAHPALNRFLLPNQEFVTCVLWNGLYHVTGTDIVRALVFRFEAFGRPVRNMKKFEEGVFSDLRNLKPGVDACLEEPKTRESIVPSKQPTVS</sequence>
<dbReference type="AlphaFoldDB" id="A0A8H5BU52"/>
<dbReference type="SMART" id="SM00424">
    <property type="entry name" value="STE"/>
    <property type="match status" value="1"/>
</dbReference>
<dbReference type="InterPro" id="IPR003120">
    <property type="entry name" value="Ste12"/>
</dbReference>
<accession>A0A8H5BU52</accession>
<dbReference type="InterPro" id="IPR052127">
    <property type="entry name" value="STE12_transcription_factor"/>
</dbReference>
<feature type="compositionally biased region" description="Low complexity" evidence="6">
    <location>
        <begin position="116"/>
        <end position="146"/>
    </location>
</feature>
<organism evidence="7 8">
    <name type="scientific">Psilocybe cf. subviscida</name>
    <dbReference type="NCBI Taxonomy" id="2480587"/>
    <lineage>
        <taxon>Eukaryota</taxon>
        <taxon>Fungi</taxon>
        <taxon>Dikarya</taxon>
        <taxon>Basidiomycota</taxon>
        <taxon>Agaricomycotina</taxon>
        <taxon>Agaricomycetes</taxon>
        <taxon>Agaricomycetidae</taxon>
        <taxon>Agaricales</taxon>
        <taxon>Agaricineae</taxon>
        <taxon>Strophariaceae</taxon>
        <taxon>Psilocybe</taxon>
    </lineage>
</organism>